<reference evidence="1" key="1">
    <citation type="submission" date="2020-04" db="EMBL/GenBank/DDBJ databases">
        <authorList>
            <person name="Zhang T."/>
        </authorList>
    </citation>
    <scope>NUCLEOTIDE SEQUENCE</scope>
    <source>
        <strain evidence="1">HKST-UBA01</strain>
    </source>
</reference>
<organism evidence="1 2">
    <name type="scientific">candidate division WWE3 bacterium</name>
    <dbReference type="NCBI Taxonomy" id="2053526"/>
    <lineage>
        <taxon>Bacteria</taxon>
        <taxon>Katanobacteria</taxon>
    </lineage>
</organism>
<dbReference type="AlphaFoldDB" id="A0A955RQF5"/>
<evidence type="ECO:0000313" key="2">
    <source>
        <dbReference type="Proteomes" id="UP000701698"/>
    </source>
</evidence>
<dbReference type="Proteomes" id="UP000701698">
    <property type="component" value="Unassembled WGS sequence"/>
</dbReference>
<sequence>MHIPPPITHIIIAPAHPIEKFLTSTLAEAGIEAQNAYQFRQIFTETSIIGLVEQLRQLIQSLVREQEGLTFHVMLMYPQPNDDECQILEKLIQRILAHFISTQNGFLTVHGFEYSSFETMKSHR</sequence>
<proteinExistence type="predicted"/>
<protein>
    <submittedName>
        <fullName evidence="1">Uncharacterized protein</fullName>
    </submittedName>
</protein>
<dbReference type="EMBL" id="JAGQKX010000103">
    <property type="protein sequence ID" value="MCA9390463.1"/>
    <property type="molecule type" value="Genomic_DNA"/>
</dbReference>
<name>A0A955RQF5_UNCKA</name>
<gene>
    <name evidence="1" type="ORF">KC571_03595</name>
</gene>
<evidence type="ECO:0000313" key="1">
    <source>
        <dbReference type="EMBL" id="MCA9390463.1"/>
    </source>
</evidence>
<comment type="caution">
    <text evidence="1">The sequence shown here is derived from an EMBL/GenBank/DDBJ whole genome shotgun (WGS) entry which is preliminary data.</text>
</comment>
<reference evidence="1" key="2">
    <citation type="journal article" date="2021" name="Microbiome">
        <title>Successional dynamics and alternative stable states in a saline activated sludge microbial community over 9 years.</title>
        <authorList>
            <person name="Wang Y."/>
            <person name="Ye J."/>
            <person name="Ju F."/>
            <person name="Liu L."/>
            <person name="Boyd J.A."/>
            <person name="Deng Y."/>
            <person name="Parks D.H."/>
            <person name="Jiang X."/>
            <person name="Yin X."/>
            <person name="Woodcroft B.J."/>
            <person name="Tyson G.W."/>
            <person name="Hugenholtz P."/>
            <person name="Polz M.F."/>
            <person name="Zhang T."/>
        </authorList>
    </citation>
    <scope>NUCLEOTIDE SEQUENCE</scope>
    <source>
        <strain evidence="1">HKST-UBA01</strain>
    </source>
</reference>
<accession>A0A955RQF5</accession>